<proteinExistence type="predicted"/>
<sequence length="1165" mass="129564">MPDRPHDDPEAASPAPRPARRSFGRRAQGSASGRVLGMMVDAFAGFATLDGKLDPGEAELILDLLRSAFPEADHSWLARRVRRAVREPRPLPNIAAELREFLTDPEKMAVGLQLYTLVDAVGRSERSRTAFEVFMRRLGRPDHARQILEEMAGQAMHSPAAFERVIFGHGEEADVALPPQAKDHGFRVYRVADLVLLRNTGQAPLWVRGRSLEPGNFLRMRARQQLVVPGWTLTSEDLVFFLNVALTGNHSTIFLASTEEGWISERSRSRQSTIRIRFGLSAEIEALRRTSAVVVGRGPLVPGNPVDCTHHERISGDHGFSASLDILRRRAAEAGGRFRLNADQRDFRISNDPAVIERGDLLLSPGLAPRVVLRVRFDPERQRGDVYVREAAGPVLADGVPVRASAELREGSVIRISRTQALRCRFREGIIDEERNLIEVLRVEDLLHHFSRESRALDNLSFEVRRGEVMCIIGPSGSGKSTLMSILAGHRRPTRGRILLNDTSLYDHRESLLPFIAHMPQEEALNPQLTVREHLRHATAIRRASLPASEIERRADGILAELGLQALSRRRVGAPGEKTLSGGERSRLNLGLDLGSAAELFLFDEPISGLSSKDSEHVAETLRSLARDKIVIASLHRPGANVLRLCDKVLLLDTGGRLAYFGSPVGMIEYFREACGELGILHPSIEAKMPLGADFVFDVLETPLAQIGGGQNPTGARRFPPNFWQERYESRVLIHSLGSKGTPPSRIETLPDLAGRGMTTFRRGSGTLRGNLRVFRTQFARAIWSKLRNRGTLYATLIESPLLAALIAITLRSSPEGPYEFKTALHIPAYLFLSATVAMFLGLTNSATEILRDRPVLRRERNTRRSMILYVFAKFAALSLVASVQCFIYTFLGHRILEIHGTLLDQWQWMTLTACTGTAMALLVSAVAKTERGALTAVPLLLVPQMLLAGALVPFREMNRGLFQDATIERERGGIPVPAKYVPLRYAFEGMVVTQAMRNPFDLERIRIQRRIDALKDMPPPLAPNMAERFDVMKSALQALVGADATHPADAKRRASALMNIARGGTRLELEAFPIRPDSPEARPLSDFFVNKRIELMIEEAKAFRTDYRNEEIGRTADIFLSDKKPWFGREMSTIQSSALILFFTINASCGLATLALMIQNRRTN</sequence>
<dbReference type="InterPro" id="IPR023298">
    <property type="entry name" value="ATPase_P-typ_TM_dom_sf"/>
</dbReference>
<keyword evidence="4" id="KW-0547">Nucleotide-binding</keyword>
<dbReference type="InterPro" id="IPR017871">
    <property type="entry name" value="ABC_transporter-like_CS"/>
</dbReference>
<keyword evidence="6 9" id="KW-1133">Transmembrane helix</keyword>
<dbReference type="GO" id="GO:0005524">
    <property type="term" value="F:ATP binding"/>
    <property type="evidence" value="ECO:0007669"/>
    <property type="project" value="UniProtKB-KW"/>
</dbReference>
<evidence type="ECO:0000256" key="8">
    <source>
        <dbReference type="SAM" id="MobiDB-lite"/>
    </source>
</evidence>
<feature type="transmembrane region" description="Helical" evidence="9">
    <location>
        <begin position="907"/>
        <end position="927"/>
    </location>
</feature>
<dbReference type="InterPro" id="IPR003439">
    <property type="entry name" value="ABC_transporter-like_ATP-bd"/>
</dbReference>
<gene>
    <name evidence="11" type="primary">btuD_5</name>
    <name evidence="11" type="ORF">Hsar01_02816</name>
</gene>
<name>A0ABP9UQ70_9BACT</name>
<dbReference type="EMBL" id="BAABRI010000015">
    <property type="protein sequence ID" value="GAA5483582.1"/>
    <property type="molecule type" value="Genomic_DNA"/>
</dbReference>
<dbReference type="Proteomes" id="UP001476282">
    <property type="component" value="Unassembled WGS sequence"/>
</dbReference>
<dbReference type="Pfam" id="PF00005">
    <property type="entry name" value="ABC_tran"/>
    <property type="match status" value="1"/>
</dbReference>
<evidence type="ECO:0000256" key="3">
    <source>
        <dbReference type="ARBA" id="ARBA00022692"/>
    </source>
</evidence>
<keyword evidence="7 9" id="KW-0472">Membrane</keyword>
<feature type="transmembrane region" description="Helical" evidence="9">
    <location>
        <begin position="868"/>
        <end position="892"/>
    </location>
</feature>
<dbReference type="SUPFAM" id="SSF52540">
    <property type="entry name" value="P-loop containing nucleoside triphosphate hydrolases"/>
    <property type="match status" value="1"/>
</dbReference>
<feature type="domain" description="ABC transporter" evidence="10">
    <location>
        <begin position="441"/>
        <end position="680"/>
    </location>
</feature>
<keyword evidence="2" id="KW-0813">Transport</keyword>
<comment type="caution">
    <text evidence="11">The sequence shown here is derived from an EMBL/GenBank/DDBJ whole genome shotgun (WGS) entry which is preliminary data.</text>
</comment>
<accession>A0ABP9UQ70</accession>
<dbReference type="InterPro" id="IPR027417">
    <property type="entry name" value="P-loop_NTPase"/>
</dbReference>
<dbReference type="PROSITE" id="PS50893">
    <property type="entry name" value="ABC_TRANSPORTER_2"/>
    <property type="match status" value="1"/>
</dbReference>
<evidence type="ECO:0000256" key="6">
    <source>
        <dbReference type="ARBA" id="ARBA00022989"/>
    </source>
</evidence>
<dbReference type="InterPro" id="IPR003593">
    <property type="entry name" value="AAA+_ATPase"/>
</dbReference>
<feature type="transmembrane region" description="Helical" evidence="9">
    <location>
        <begin position="934"/>
        <end position="955"/>
    </location>
</feature>
<dbReference type="InterPro" id="IPR050352">
    <property type="entry name" value="ABCG_transporters"/>
</dbReference>
<evidence type="ECO:0000313" key="12">
    <source>
        <dbReference type="Proteomes" id="UP001476282"/>
    </source>
</evidence>
<dbReference type="PANTHER" id="PTHR48041:SF139">
    <property type="entry name" value="PROTEIN SCARLET"/>
    <property type="match status" value="1"/>
</dbReference>
<dbReference type="RefSeq" id="WP_353567692.1">
    <property type="nucleotide sequence ID" value="NZ_BAABRI010000015.1"/>
</dbReference>
<evidence type="ECO:0000313" key="11">
    <source>
        <dbReference type="EMBL" id="GAA5483582.1"/>
    </source>
</evidence>
<feature type="transmembrane region" description="Helical" evidence="9">
    <location>
        <begin position="829"/>
        <end position="847"/>
    </location>
</feature>
<keyword evidence="12" id="KW-1185">Reference proteome</keyword>
<dbReference type="InterPro" id="IPR013525">
    <property type="entry name" value="ABC2_TM"/>
</dbReference>
<evidence type="ECO:0000256" key="7">
    <source>
        <dbReference type="ARBA" id="ARBA00023136"/>
    </source>
</evidence>
<keyword evidence="5 11" id="KW-0067">ATP-binding</keyword>
<feature type="region of interest" description="Disordered" evidence="8">
    <location>
        <begin position="1"/>
        <end position="29"/>
    </location>
</feature>
<feature type="transmembrane region" description="Helical" evidence="9">
    <location>
        <begin position="1139"/>
        <end position="1159"/>
    </location>
</feature>
<dbReference type="Pfam" id="PF01061">
    <property type="entry name" value="ABC2_membrane"/>
    <property type="match status" value="1"/>
</dbReference>
<dbReference type="PANTHER" id="PTHR48041">
    <property type="entry name" value="ABC TRANSPORTER G FAMILY MEMBER 28"/>
    <property type="match status" value="1"/>
</dbReference>
<evidence type="ECO:0000256" key="1">
    <source>
        <dbReference type="ARBA" id="ARBA00004141"/>
    </source>
</evidence>
<evidence type="ECO:0000256" key="4">
    <source>
        <dbReference type="ARBA" id="ARBA00022741"/>
    </source>
</evidence>
<evidence type="ECO:0000256" key="9">
    <source>
        <dbReference type="SAM" id="Phobius"/>
    </source>
</evidence>
<comment type="subcellular location">
    <subcellularLocation>
        <location evidence="1">Membrane</location>
        <topology evidence="1">Multi-pass membrane protein</topology>
    </subcellularLocation>
</comment>
<dbReference type="PROSITE" id="PS00211">
    <property type="entry name" value="ABC_TRANSPORTER_1"/>
    <property type="match status" value="1"/>
</dbReference>
<dbReference type="Gene3D" id="3.40.50.300">
    <property type="entry name" value="P-loop containing nucleotide triphosphate hydrolases"/>
    <property type="match status" value="1"/>
</dbReference>
<protein>
    <submittedName>
        <fullName evidence="11">Vitamin B12 import ATP-binding protein BtuD</fullName>
    </submittedName>
</protein>
<reference evidence="11 12" key="1">
    <citation type="submission" date="2024-02" db="EMBL/GenBank/DDBJ databases">
        <title>Haloferula sargassicola NBRC 104335.</title>
        <authorList>
            <person name="Ichikawa N."/>
            <person name="Katano-Makiyama Y."/>
            <person name="Hidaka K."/>
        </authorList>
    </citation>
    <scope>NUCLEOTIDE SEQUENCE [LARGE SCALE GENOMIC DNA]</scope>
    <source>
        <strain evidence="11 12">NBRC 104335</strain>
    </source>
</reference>
<dbReference type="SUPFAM" id="SSF81665">
    <property type="entry name" value="Calcium ATPase, transmembrane domain M"/>
    <property type="match status" value="1"/>
</dbReference>
<organism evidence="11 12">
    <name type="scientific">Haloferula sargassicola</name>
    <dbReference type="NCBI Taxonomy" id="490096"/>
    <lineage>
        <taxon>Bacteria</taxon>
        <taxon>Pseudomonadati</taxon>
        <taxon>Verrucomicrobiota</taxon>
        <taxon>Verrucomicrobiia</taxon>
        <taxon>Verrucomicrobiales</taxon>
        <taxon>Verrucomicrobiaceae</taxon>
        <taxon>Haloferula</taxon>
    </lineage>
</organism>
<evidence type="ECO:0000256" key="5">
    <source>
        <dbReference type="ARBA" id="ARBA00022840"/>
    </source>
</evidence>
<evidence type="ECO:0000259" key="10">
    <source>
        <dbReference type="PROSITE" id="PS50893"/>
    </source>
</evidence>
<dbReference type="SMART" id="SM00382">
    <property type="entry name" value="AAA"/>
    <property type="match status" value="1"/>
</dbReference>
<evidence type="ECO:0000256" key="2">
    <source>
        <dbReference type="ARBA" id="ARBA00022448"/>
    </source>
</evidence>
<keyword evidence="3 9" id="KW-0812">Transmembrane</keyword>